<dbReference type="AlphaFoldDB" id="A0A0B6TJK5"/>
<dbReference type="GO" id="GO:0006154">
    <property type="term" value="P:adenosine catabolic process"/>
    <property type="evidence" value="ECO:0007669"/>
    <property type="project" value="TreeGrafter"/>
</dbReference>
<dbReference type="GO" id="GO:0046103">
    <property type="term" value="P:inosine biosynthetic process"/>
    <property type="evidence" value="ECO:0007669"/>
    <property type="project" value="TreeGrafter"/>
</dbReference>
<dbReference type="EC" id="3.5.4.4" evidence="3"/>
<dbReference type="KEGG" id="cmq:B840_02475"/>
<dbReference type="Pfam" id="PF00962">
    <property type="entry name" value="A_deaminase"/>
    <property type="match status" value="1"/>
</dbReference>
<dbReference type="InterPro" id="IPR006330">
    <property type="entry name" value="Ado/ade_deaminase"/>
</dbReference>
<dbReference type="Gene3D" id="3.20.20.140">
    <property type="entry name" value="Metal-dependent hydrolases"/>
    <property type="match status" value="1"/>
</dbReference>
<comment type="cofactor">
    <cofactor evidence="1">
        <name>Zn(2+)</name>
        <dbReference type="ChEBI" id="CHEBI:29105"/>
    </cofactor>
</comment>
<dbReference type="OrthoDB" id="9779574at2"/>
<evidence type="ECO:0000256" key="4">
    <source>
        <dbReference type="ARBA" id="ARBA00022723"/>
    </source>
</evidence>
<proteinExistence type="inferred from homology"/>
<dbReference type="RefSeq" id="WP_042620813.1">
    <property type="nucleotide sequence ID" value="NZ_CP007790.1"/>
</dbReference>
<keyword evidence="6" id="KW-0862">Zinc</keyword>
<reference evidence="8 9" key="1">
    <citation type="submission" date="2014-05" db="EMBL/GenBank/DDBJ databases">
        <title>Complete genome sequence of Corynebacterium marinum DSM 44953.</title>
        <authorList>
            <person name="Schaffert L."/>
            <person name="Albersmeier A."/>
            <person name="Kalinowski J."/>
            <person name="Ruckert C."/>
        </authorList>
    </citation>
    <scope>NUCLEOTIDE SEQUENCE [LARGE SCALE GENOMIC DNA]</scope>
    <source>
        <strain evidence="8 9">DSM 44953</strain>
    </source>
</reference>
<dbReference type="InterPro" id="IPR032466">
    <property type="entry name" value="Metal_Hydrolase"/>
</dbReference>
<dbReference type="PANTHER" id="PTHR11409:SF43">
    <property type="entry name" value="ADENOSINE DEAMINASE"/>
    <property type="match status" value="1"/>
</dbReference>
<dbReference type="GO" id="GO:0043103">
    <property type="term" value="P:hypoxanthine salvage"/>
    <property type="evidence" value="ECO:0007669"/>
    <property type="project" value="TreeGrafter"/>
</dbReference>
<evidence type="ECO:0000313" key="9">
    <source>
        <dbReference type="Proteomes" id="UP000031928"/>
    </source>
</evidence>
<keyword evidence="9" id="KW-1185">Reference proteome</keyword>
<dbReference type="PANTHER" id="PTHR11409">
    <property type="entry name" value="ADENOSINE DEAMINASE"/>
    <property type="match status" value="1"/>
</dbReference>
<evidence type="ECO:0000256" key="1">
    <source>
        <dbReference type="ARBA" id="ARBA00001947"/>
    </source>
</evidence>
<dbReference type="GO" id="GO:0005829">
    <property type="term" value="C:cytosol"/>
    <property type="evidence" value="ECO:0007669"/>
    <property type="project" value="TreeGrafter"/>
</dbReference>
<evidence type="ECO:0000256" key="3">
    <source>
        <dbReference type="ARBA" id="ARBA00012784"/>
    </source>
</evidence>
<keyword evidence="4" id="KW-0479">Metal-binding</keyword>
<organism evidence="8 9">
    <name type="scientific">Corynebacterium marinum DSM 44953</name>
    <dbReference type="NCBI Taxonomy" id="1224162"/>
    <lineage>
        <taxon>Bacteria</taxon>
        <taxon>Bacillati</taxon>
        <taxon>Actinomycetota</taxon>
        <taxon>Actinomycetes</taxon>
        <taxon>Mycobacteriales</taxon>
        <taxon>Corynebacteriaceae</taxon>
        <taxon>Corynebacterium</taxon>
    </lineage>
</organism>
<comment type="similarity">
    <text evidence="2">Belongs to the metallo-dependent hydrolases superfamily. Adenosine and AMP deaminases family.</text>
</comment>
<dbReference type="SUPFAM" id="SSF51556">
    <property type="entry name" value="Metallo-dependent hydrolases"/>
    <property type="match status" value="1"/>
</dbReference>
<evidence type="ECO:0000256" key="2">
    <source>
        <dbReference type="ARBA" id="ARBA00006676"/>
    </source>
</evidence>
<dbReference type="EMBL" id="CP007790">
    <property type="protein sequence ID" value="AJK68123.1"/>
    <property type="molecule type" value="Genomic_DNA"/>
</dbReference>
<evidence type="ECO:0000259" key="7">
    <source>
        <dbReference type="Pfam" id="PF00962"/>
    </source>
</evidence>
<evidence type="ECO:0000256" key="5">
    <source>
        <dbReference type="ARBA" id="ARBA00022801"/>
    </source>
</evidence>
<name>A0A0B6TJK5_9CORY</name>
<protein>
    <recommendedName>
        <fullName evidence="3">adenosine deaminase</fullName>
        <ecNumber evidence="3">3.5.4.4</ecNumber>
    </recommendedName>
</protein>
<dbReference type="HOGENOM" id="CLU_039228_1_0_11"/>
<keyword evidence="5 8" id="KW-0378">Hydrolase</keyword>
<dbReference type="STRING" id="1224162.B840_02475"/>
<evidence type="ECO:0000313" key="8">
    <source>
        <dbReference type="EMBL" id="AJK68123.1"/>
    </source>
</evidence>
<dbReference type="InterPro" id="IPR001365">
    <property type="entry name" value="A_deaminase_dom"/>
</dbReference>
<gene>
    <name evidence="8" type="primary">add</name>
    <name evidence="8" type="ORF">B840_02475</name>
</gene>
<accession>A0A0B6TJK5</accession>
<dbReference type="GO" id="GO:0046872">
    <property type="term" value="F:metal ion binding"/>
    <property type="evidence" value="ECO:0007669"/>
    <property type="project" value="UniProtKB-KW"/>
</dbReference>
<sequence length="321" mass="34726">MHETPDISPDRKTVNREVLAGLPKVLLHDHLTGEPAQTPETLTAQVRAQLTELAADNVVYVELRISPELHTHGGLTLQEVVDCAVAGLDVPRIDARLILTAQRGRLVAETADLAVHNHGGKVVGFDVAGPEAESLAGHADAFRRLREAYVPFTVHAGLDGGIDSVAEAVQLGAVRLSHSVELIDDFRIDTEGFEGVLPGQVSGWVRDRHITLEFAPTLEVQLEAAEELGDHPLTLLQQLGFTCTVNTGDRAVAGSLTDQFTVLAEAFGYGPEEFFDLTVNAVRAAFITEVQRQDLLERVILPAYEAQDFEALDVEAAPVED</sequence>
<dbReference type="Proteomes" id="UP000031928">
    <property type="component" value="Chromosome"/>
</dbReference>
<dbReference type="GO" id="GO:0004000">
    <property type="term" value="F:adenosine deaminase activity"/>
    <property type="evidence" value="ECO:0007669"/>
    <property type="project" value="UniProtKB-ARBA"/>
</dbReference>
<evidence type="ECO:0000256" key="6">
    <source>
        <dbReference type="ARBA" id="ARBA00022833"/>
    </source>
</evidence>
<feature type="domain" description="Adenosine deaminase" evidence="7">
    <location>
        <begin position="37"/>
        <end position="300"/>
    </location>
</feature>